<evidence type="ECO:0000313" key="2">
    <source>
        <dbReference type="EMBL" id="MBK0400619.1"/>
    </source>
</evidence>
<protein>
    <submittedName>
        <fullName evidence="2">Cell wall hydrolase</fullName>
    </submittedName>
</protein>
<dbReference type="Gene3D" id="1.10.10.2520">
    <property type="entry name" value="Cell wall hydrolase SleB, domain 1"/>
    <property type="match status" value="1"/>
</dbReference>
<comment type="caution">
    <text evidence="2">The sequence shown here is derived from an EMBL/GenBank/DDBJ whole genome shotgun (WGS) entry which is preliminary data.</text>
</comment>
<dbReference type="InterPro" id="IPR011105">
    <property type="entry name" value="Cell_wall_hydrolase_SleB"/>
</dbReference>
<gene>
    <name evidence="2" type="ORF">H0I76_15580</name>
</gene>
<sequence>MPDGQDGPVNRIERLNSHDAATAALIEGAHDRTLTELLIADPGGTIDLSAMDRVSVETNDPEWRCLTEALYFEARGESPIGQIAVAEVILNRVDSARYPDSVCGVIRQGTSRAGKGCQFSYNCDGKKEVIANRPVYEALGKIAWVMLQGRPRTLTGKATHYHTTAVRPKWAKRLVRTARIGEHIFYRGPVEVSQR</sequence>
<accession>A0A8J7M964</accession>
<organism evidence="2 3">
    <name type="scientific">Thermohalobaculum xanthum</name>
    <dbReference type="NCBI Taxonomy" id="2753746"/>
    <lineage>
        <taxon>Bacteria</taxon>
        <taxon>Pseudomonadati</taxon>
        <taxon>Pseudomonadota</taxon>
        <taxon>Alphaproteobacteria</taxon>
        <taxon>Rhodobacterales</taxon>
        <taxon>Paracoccaceae</taxon>
        <taxon>Thermohalobaculum</taxon>
    </lineage>
</organism>
<dbReference type="GO" id="GO:0016787">
    <property type="term" value="F:hydrolase activity"/>
    <property type="evidence" value="ECO:0007669"/>
    <property type="project" value="UniProtKB-KW"/>
</dbReference>
<name>A0A8J7M964_9RHOB</name>
<dbReference type="InterPro" id="IPR042047">
    <property type="entry name" value="SleB_dom1"/>
</dbReference>
<dbReference type="Proteomes" id="UP000655420">
    <property type="component" value="Unassembled WGS sequence"/>
</dbReference>
<dbReference type="AlphaFoldDB" id="A0A8J7M964"/>
<dbReference type="EMBL" id="JAEHHL010000009">
    <property type="protein sequence ID" value="MBK0400619.1"/>
    <property type="molecule type" value="Genomic_DNA"/>
</dbReference>
<keyword evidence="3" id="KW-1185">Reference proteome</keyword>
<feature type="domain" description="Cell wall hydrolase SleB" evidence="1">
    <location>
        <begin position="76"/>
        <end position="186"/>
    </location>
</feature>
<proteinExistence type="predicted"/>
<evidence type="ECO:0000259" key="1">
    <source>
        <dbReference type="Pfam" id="PF07486"/>
    </source>
</evidence>
<reference evidence="2" key="1">
    <citation type="submission" date="2020-12" db="EMBL/GenBank/DDBJ databases">
        <title>Bacterial taxonomy.</title>
        <authorList>
            <person name="Pan X."/>
        </authorList>
    </citation>
    <scope>NUCLEOTIDE SEQUENCE</scope>
    <source>
        <strain evidence="2">M0105</strain>
    </source>
</reference>
<evidence type="ECO:0000313" key="3">
    <source>
        <dbReference type="Proteomes" id="UP000655420"/>
    </source>
</evidence>
<dbReference type="Pfam" id="PF07486">
    <property type="entry name" value="Hydrolase_2"/>
    <property type="match status" value="1"/>
</dbReference>
<keyword evidence="2" id="KW-0378">Hydrolase</keyword>